<dbReference type="EMBL" id="LGTZ01000083">
    <property type="protein sequence ID" value="OJD27591.1"/>
    <property type="molecule type" value="Genomic_DNA"/>
</dbReference>
<feature type="region of interest" description="Disordered" evidence="2">
    <location>
        <begin position="291"/>
        <end position="325"/>
    </location>
</feature>
<feature type="region of interest" description="Disordered" evidence="2">
    <location>
        <begin position="158"/>
        <end position="277"/>
    </location>
</feature>
<feature type="domain" description="RPAP1 N-terminal" evidence="4">
    <location>
        <begin position="110"/>
        <end position="154"/>
    </location>
</feature>
<name>A0A1J9RG90_9EURO</name>
<dbReference type="PANTHER" id="PTHR21483:SF18">
    <property type="entry name" value="RNA POLYMERASE II-ASSOCIATED PROTEIN 1"/>
    <property type="match status" value="1"/>
</dbReference>
<feature type="region of interest" description="Disordered" evidence="2">
    <location>
        <begin position="1"/>
        <end position="110"/>
    </location>
</feature>
<keyword evidence="6" id="KW-1185">Reference proteome</keyword>
<organism evidence="5 6">
    <name type="scientific">Blastomyces percursus</name>
    <dbReference type="NCBI Taxonomy" id="1658174"/>
    <lineage>
        <taxon>Eukaryota</taxon>
        <taxon>Fungi</taxon>
        <taxon>Dikarya</taxon>
        <taxon>Ascomycota</taxon>
        <taxon>Pezizomycotina</taxon>
        <taxon>Eurotiomycetes</taxon>
        <taxon>Eurotiomycetidae</taxon>
        <taxon>Onygenales</taxon>
        <taxon>Ajellomycetaceae</taxon>
        <taxon>Blastomyces</taxon>
    </lineage>
</organism>
<feature type="compositionally biased region" description="Polar residues" evidence="2">
    <location>
        <begin position="89"/>
        <end position="99"/>
    </location>
</feature>
<feature type="compositionally biased region" description="Basic and acidic residues" evidence="2">
    <location>
        <begin position="1"/>
        <end position="12"/>
    </location>
</feature>
<proteinExistence type="inferred from homology"/>
<feature type="compositionally biased region" description="Basic residues" evidence="2">
    <location>
        <begin position="64"/>
        <end position="73"/>
    </location>
</feature>
<dbReference type="InterPro" id="IPR013929">
    <property type="entry name" value="RPAP1_C"/>
</dbReference>
<dbReference type="Pfam" id="PF08621">
    <property type="entry name" value="RPAP1_N"/>
    <property type="match status" value="1"/>
</dbReference>
<evidence type="ECO:0000259" key="3">
    <source>
        <dbReference type="Pfam" id="PF08620"/>
    </source>
</evidence>
<reference evidence="5 6" key="1">
    <citation type="submission" date="2015-08" db="EMBL/GenBank/DDBJ databases">
        <title>Emmonsia species relationships and genome sequence.</title>
        <authorList>
            <person name="Cuomo C.A."/>
            <person name="Schwartz I.S."/>
            <person name="Kenyon C."/>
            <person name="De Hoog G.S."/>
            <person name="Govender N.P."/>
            <person name="Botha A."/>
            <person name="Moreno L."/>
            <person name="De Vries M."/>
            <person name="Munoz J.F."/>
            <person name="Stielow J.B."/>
        </authorList>
    </citation>
    <scope>NUCLEOTIDE SEQUENCE [LARGE SCALE GENOMIC DNA]</scope>
    <source>
        <strain evidence="5 6">EI222</strain>
    </source>
</reference>
<dbReference type="InterPro" id="IPR039913">
    <property type="entry name" value="RPAP1/Rba50"/>
</dbReference>
<comment type="caution">
    <text evidence="5">The sequence shown here is derived from an EMBL/GenBank/DDBJ whole genome shotgun (WGS) entry which is preliminary data.</text>
</comment>
<dbReference type="VEuPathDB" id="FungiDB:ACJ73_01013"/>
<comment type="similarity">
    <text evidence="1">Belongs to the RPAP1 family.</text>
</comment>
<dbReference type="InterPro" id="IPR013930">
    <property type="entry name" value="RPAP1_N"/>
</dbReference>
<feature type="compositionally biased region" description="Polar residues" evidence="2">
    <location>
        <begin position="310"/>
        <end position="325"/>
    </location>
</feature>
<evidence type="ECO:0000256" key="1">
    <source>
        <dbReference type="ARBA" id="ARBA00009953"/>
    </source>
</evidence>
<gene>
    <name evidence="5" type="ORF">ACJ73_01013</name>
</gene>
<evidence type="ECO:0000256" key="2">
    <source>
        <dbReference type="SAM" id="MobiDB-lite"/>
    </source>
</evidence>
<dbReference type="AlphaFoldDB" id="A0A1J9RG90"/>
<evidence type="ECO:0008006" key="7">
    <source>
        <dbReference type="Google" id="ProtNLM"/>
    </source>
</evidence>
<protein>
    <recommendedName>
        <fullName evidence="7">Transcription factor Rba50</fullName>
    </recommendedName>
</protein>
<dbReference type="Pfam" id="PF08620">
    <property type="entry name" value="RPAP1_C"/>
    <property type="match status" value="1"/>
</dbReference>
<dbReference type="GO" id="GO:0006366">
    <property type="term" value="P:transcription by RNA polymerase II"/>
    <property type="evidence" value="ECO:0007669"/>
    <property type="project" value="InterPro"/>
</dbReference>
<evidence type="ECO:0000313" key="6">
    <source>
        <dbReference type="Proteomes" id="UP000242791"/>
    </source>
</evidence>
<dbReference type="STRING" id="1658174.A0A1J9RG90"/>
<feature type="compositionally biased region" description="Basic and acidic residues" evidence="2">
    <location>
        <begin position="159"/>
        <end position="175"/>
    </location>
</feature>
<dbReference type="OrthoDB" id="348201at2759"/>
<evidence type="ECO:0000259" key="4">
    <source>
        <dbReference type="Pfam" id="PF08621"/>
    </source>
</evidence>
<evidence type="ECO:0000313" key="5">
    <source>
        <dbReference type="EMBL" id="OJD27591.1"/>
    </source>
</evidence>
<accession>A0A1J9RG90</accession>
<sequence length="504" mass="54609">MAIRGDRFHIDLSDDDGDNHHTPVQSHSLGFVGDIKERASSFTPLPPAPPRASSSSTGFPEPRKRSRVSTFKKQRAEPESLRNHAQRPEASTSGKSNLGQAPFYAENEKKSIEEENKRRLAAMPPAEIEREREELMSALPQSLIERLLRRANIEEDYQHEEMKHRMDKGKRDNKEGNSPTVSREEPEGTATQPKKAPKSVSFDIPSSQTVEKSADADFEEQERPPKPSSTIDNLPPLHPPSELYPASEFPTGPIHFPKPPLRQSPMPSLDPSSPSFLADLQTHYFPDIPHDPSSLSWLQPPSDPASDDPNNLSTSPYHPDSAATSVSPASLRFSLTGNLLAPRTSLSIPTTLGLHHHADDPEAAGYTIPELATLSRSTLPAQRCLSWQVLGRFLYRLGKGEFGERGSALVEGLWSVVEREGVVAGMLAEAGGGSGSKPESTPIATATSTATPPAAGGAGASSSNVGRIGKHASARAWATEAIWLWRRGGGGDRGLTKEGVLRSK</sequence>
<dbReference type="Proteomes" id="UP000242791">
    <property type="component" value="Unassembled WGS sequence"/>
</dbReference>
<feature type="compositionally biased region" description="Low complexity" evidence="2">
    <location>
        <begin position="264"/>
        <end position="275"/>
    </location>
</feature>
<dbReference type="PANTHER" id="PTHR21483">
    <property type="entry name" value="RNA POLYMERASE II-ASSOCIATED PROTEIN 1"/>
    <property type="match status" value="1"/>
</dbReference>
<feature type="compositionally biased region" description="Low complexity" evidence="2">
    <location>
        <begin position="440"/>
        <end position="463"/>
    </location>
</feature>
<feature type="region of interest" description="Disordered" evidence="2">
    <location>
        <begin position="430"/>
        <end position="466"/>
    </location>
</feature>
<feature type="domain" description="RPAP1 C-terminal" evidence="3">
    <location>
        <begin position="330"/>
        <end position="397"/>
    </location>
</feature>